<keyword evidence="3" id="KW-0378">Hydrolase</keyword>
<evidence type="ECO:0000256" key="1">
    <source>
        <dbReference type="SAM" id="MobiDB-lite"/>
    </source>
</evidence>
<gene>
    <name evidence="3" type="ORF">E5676_scaffold204G001060</name>
</gene>
<evidence type="ECO:0000313" key="4">
    <source>
        <dbReference type="Proteomes" id="UP000321947"/>
    </source>
</evidence>
<keyword evidence="2" id="KW-1133">Transmembrane helix</keyword>
<keyword evidence="2" id="KW-0472">Membrane</keyword>
<dbReference type="Proteomes" id="UP000321947">
    <property type="component" value="Unassembled WGS sequence"/>
</dbReference>
<feature type="region of interest" description="Disordered" evidence="1">
    <location>
        <begin position="384"/>
        <end position="403"/>
    </location>
</feature>
<protein>
    <submittedName>
        <fullName evidence="3">Gag-protease polyprotein</fullName>
    </submittedName>
</protein>
<dbReference type="GO" id="GO:0008233">
    <property type="term" value="F:peptidase activity"/>
    <property type="evidence" value="ECO:0007669"/>
    <property type="project" value="UniProtKB-KW"/>
</dbReference>
<accession>A0A5D3D5T9</accession>
<sequence>MYLCPIMSCYVDDIDAPMFYVPWTLVMELCRGGTKSSKTSCVGCVYAVELCCRPNASVMHNIDYLVTVSFIFGVAYLTGTVSFGIPRVIYVSFGITRLIYASFEITRLICVSFGITKLICASFEITRLICASFEITRLICASFRITRLICVSFGIKRMICTFFGITRLICASDGITRLIDVRVWKGTDRRGASRMREGHMDVFSFFMLPLMEMSPRRGARRGGRGGRGRGAGRVQPEMREQQQPALPAPAPTPVVPQVALDQLSTEAKHLRDLTKYNPTTFDGSLDDPTKTQMWLSSLETIFRYMKCPEDQKDDRIVKQYDAFDMLSHFAPKMITTEAARADKFVRGLRLDIQGLVRAFRPVTHANALRLTVDLNLQERANSSKIVGRGSTSEQKRKAEQQPISVQQGNFRLGGEFRRFQ</sequence>
<organism evidence="3 4">
    <name type="scientific">Cucumis melo var. makuwa</name>
    <name type="common">Oriental melon</name>
    <dbReference type="NCBI Taxonomy" id="1194695"/>
    <lineage>
        <taxon>Eukaryota</taxon>
        <taxon>Viridiplantae</taxon>
        <taxon>Streptophyta</taxon>
        <taxon>Embryophyta</taxon>
        <taxon>Tracheophyta</taxon>
        <taxon>Spermatophyta</taxon>
        <taxon>Magnoliopsida</taxon>
        <taxon>eudicotyledons</taxon>
        <taxon>Gunneridae</taxon>
        <taxon>Pentapetalae</taxon>
        <taxon>rosids</taxon>
        <taxon>fabids</taxon>
        <taxon>Cucurbitales</taxon>
        <taxon>Cucurbitaceae</taxon>
        <taxon>Benincaseae</taxon>
        <taxon>Cucumis</taxon>
    </lineage>
</organism>
<keyword evidence="3" id="KW-0645">Protease</keyword>
<dbReference type="AlphaFoldDB" id="A0A5D3D5T9"/>
<dbReference type="EMBL" id="SSTD01007443">
    <property type="protein sequence ID" value="TYK18895.1"/>
    <property type="molecule type" value="Genomic_DNA"/>
</dbReference>
<dbReference type="GO" id="GO:0006508">
    <property type="term" value="P:proteolysis"/>
    <property type="evidence" value="ECO:0007669"/>
    <property type="project" value="UniProtKB-KW"/>
</dbReference>
<reference evidence="3 4" key="1">
    <citation type="submission" date="2019-08" db="EMBL/GenBank/DDBJ databases">
        <title>Draft genome sequences of two oriental melons (Cucumis melo L. var makuwa).</title>
        <authorList>
            <person name="Kwon S.-Y."/>
        </authorList>
    </citation>
    <scope>NUCLEOTIDE SEQUENCE [LARGE SCALE GENOMIC DNA]</scope>
    <source>
        <strain evidence="4">cv. Chang Bougi</strain>
        <tissue evidence="3">Leaf</tissue>
    </source>
</reference>
<name>A0A5D3D5T9_CUCMM</name>
<feature type="transmembrane region" description="Helical" evidence="2">
    <location>
        <begin position="64"/>
        <end position="86"/>
    </location>
</feature>
<comment type="caution">
    <text evidence="3">The sequence shown here is derived from an EMBL/GenBank/DDBJ whole genome shotgun (WGS) entry which is preliminary data.</text>
</comment>
<feature type="region of interest" description="Disordered" evidence="1">
    <location>
        <begin position="216"/>
        <end position="253"/>
    </location>
</feature>
<feature type="compositionally biased region" description="Basic residues" evidence="1">
    <location>
        <begin position="217"/>
        <end position="227"/>
    </location>
</feature>
<keyword evidence="2" id="KW-0812">Transmembrane</keyword>
<proteinExistence type="predicted"/>
<evidence type="ECO:0000313" key="3">
    <source>
        <dbReference type="EMBL" id="TYK18895.1"/>
    </source>
</evidence>
<evidence type="ECO:0000256" key="2">
    <source>
        <dbReference type="SAM" id="Phobius"/>
    </source>
</evidence>